<dbReference type="InterPro" id="IPR006328">
    <property type="entry name" value="2-HAD"/>
</dbReference>
<dbReference type="InterPro" id="IPR023198">
    <property type="entry name" value="PGP-like_dom2"/>
</dbReference>
<dbReference type="PRINTS" id="PR00413">
    <property type="entry name" value="HADHALOGNASE"/>
</dbReference>
<dbReference type="InterPro" id="IPR036412">
    <property type="entry name" value="HAD-like_sf"/>
</dbReference>
<dbReference type="InterPro" id="IPR023214">
    <property type="entry name" value="HAD_sf"/>
</dbReference>
<gene>
    <name evidence="4" type="ORF">GG681_06390</name>
</gene>
<keyword evidence="5" id="KW-1185">Reference proteome</keyword>
<dbReference type="SFLD" id="SFLDF00045">
    <property type="entry name" value="2-haloacid_dehalogenase"/>
    <property type="match status" value="1"/>
</dbReference>
<name>A0A844ANY6_9RHOB</name>
<comment type="similarity">
    <text evidence="1 3">Belongs to the HAD-like hydrolase superfamily. S-2-haloalkanoic acid dehalogenase family.</text>
</comment>
<keyword evidence="2 3" id="KW-0378">Hydrolase</keyword>
<comment type="caution">
    <text evidence="4">The sequence shown here is derived from an EMBL/GenBank/DDBJ whole genome shotgun (WGS) entry which is preliminary data.</text>
</comment>
<dbReference type="CDD" id="cd02588">
    <property type="entry name" value="HAD_L2-DEX"/>
    <property type="match status" value="1"/>
</dbReference>
<dbReference type="Pfam" id="PF00702">
    <property type="entry name" value="Hydrolase"/>
    <property type="match status" value="1"/>
</dbReference>
<dbReference type="NCBIfam" id="TIGR01428">
    <property type="entry name" value="HAD_type_II"/>
    <property type="match status" value="1"/>
</dbReference>
<dbReference type="Gene3D" id="1.10.150.240">
    <property type="entry name" value="Putative phosphatase, domain 2"/>
    <property type="match status" value="1"/>
</dbReference>
<organism evidence="4 5">
    <name type="scientific">Tritonibacter aquimaris</name>
    <dbReference type="NCBI Taxonomy" id="2663379"/>
    <lineage>
        <taxon>Bacteria</taxon>
        <taxon>Pseudomonadati</taxon>
        <taxon>Pseudomonadota</taxon>
        <taxon>Alphaproteobacteria</taxon>
        <taxon>Rhodobacterales</taxon>
        <taxon>Paracoccaceae</taxon>
        <taxon>Tritonibacter</taxon>
    </lineage>
</organism>
<dbReference type="InterPro" id="IPR051540">
    <property type="entry name" value="S-2-haloacid_dehalogenase"/>
</dbReference>
<dbReference type="EMBL" id="WIXK01000003">
    <property type="protein sequence ID" value="MQY42263.1"/>
    <property type="molecule type" value="Genomic_DNA"/>
</dbReference>
<dbReference type="AlphaFoldDB" id="A0A844ANY6"/>
<dbReference type="PANTHER" id="PTHR43316:SF3">
    <property type="entry name" value="HALOACID DEHALOGENASE, TYPE II (AFU_ORTHOLOGUE AFUA_2G07750)-RELATED"/>
    <property type="match status" value="1"/>
</dbReference>
<sequence length="228" mass="25322">MAITTCVFDAYGTLFDVSSAARRAAQEPAFPHLQDHWANVAEHWRQKQLQYTWLRAITDAHSDFWEVTQNSLDWALEANGLAGDQHLRDRLLDLFWELQAFPEVPEVLSTLKAKGMNVAILSNGSPKMLDGAVQSAGIADSLDDVLSVESVGVFKPHARVYDLVGKRFDCPPEDVLFVSSNGWDAAAAAGYGFKTAWANRASEPVDRLPWQPDYSLNDLHPIPDLIES</sequence>
<dbReference type="Proteomes" id="UP000436694">
    <property type="component" value="Unassembled WGS sequence"/>
</dbReference>
<dbReference type="InterPro" id="IPR006439">
    <property type="entry name" value="HAD-SF_hydro_IA"/>
</dbReference>
<dbReference type="SFLD" id="SFLDS00003">
    <property type="entry name" value="Haloacid_Dehalogenase"/>
    <property type="match status" value="1"/>
</dbReference>
<comment type="function">
    <text evidence="3">Catalyzes the hydrolytic dehalogenation of small (S)-2-haloalkanoic acids to yield the corresponding (R)-2-hydroxyalkanoic acids.</text>
</comment>
<dbReference type="PANTHER" id="PTHR43316">
    <property type="entry name" value="HYDROLASE, HALOACID DELAHOGENASE-RELATED"/>
    <property type="match status" value="1"/>
</dbReference>
<comment type="catalytic activity">
    <reaction evidence="3">
        <text>an (S)-2-haloacid + H2O = a (2R)-2-hydroxycarboxylate + a halide anion + H(+)</text>
        <dbReference type="Rhea" id="RHEA:11192"/>
        <dbReference type="ChEBI" id="CHEBI:15377"/>
        <dbReference type="ChEBI" id="CHEBI:15378"/>
        <dbReference type="ChEBI" id="CHEBI:16042"/>
        <dbReference type="ChEBI" id="CHEBI:58314"/>
        <dbReference type="ChEBI" id="CHEBI:137405"/>
        <dbReference type="EC" id="3.8.1.2"/>
    </reaction>
</comment>
<evidence type="ECO:0000313" key="4">
    <source>
        <dbReference type="EMBL" id="MQY42263.1"/>
    </source>
</evidence>
<dbReference type="Gene3D" id="3.40.50.1000">
    <property type="entry name" value="HAD superfamily/HAD-like"/>
    <property type="match status" value="1"/>
</dbReference>
<evidence type="ECO:0000256" key="1">
    <source>
        <dbReference type="ARBA" id="ARBA00008106"/>
    </source>
</evidence>
<dbReference type="SUPFAM" id="SSF56784">
    <property type="entry name" value="HAD-like"/>
    <property type="match status" value="1"/>
</dbReference>
<evidence type="ECO:0000256" key="2">
    <source>
        <dbReference type="ARBA" id="ARBA00022801"/>
    </source>
</evidence>
<accession>A0A844ANY6</accession>
<dbReference type="NCBIfam" id="TIGR01493">
    <property type="entry name" value="HAD-SF-IA-v2"/>
    <property type="match status" value="1"/>
</dbReference>
<reference evidence="4 5" key="1">
    <citation type="submission" date="2019-10" db="EMBL/GenBank/DDBJ databases">
        <title>Epibacterium sp. nov., isolated from seawater.</title>
        <authorList>
            <person name="Zhang X."/>
            <person name="Li N."/>
        </authorList>
    </citation>
    <scope>NUCLEOTIDE SEQUENCE [LARGE SCALE GENOMIC DNA]</scope>
    <source>
        <strain evidence="4 5">SM1969</strain>
    </source>
</reference>
<dbReference type="SFLD" id="SFLDG01129">
    <property type="entry name" value="C1.5:_HAD__Beta-PGM__Phosphata"/>
    <property type="match status" value="1"/>
</dbReference>
<protein>
    <recommendedName>
        <fullName evidence="3">(S)-2-haloacid dehalogenase</fullName>
        <ecNumber evidence="3">3.8.1.2</ecNumber>
    </recommendedName>
    <alternativeName>
        <fullName evidence="3">2-haloalkanoic acid dehalogenase</fullName>
    </alternativeName>
    <alternativeName>
        <fullName evidence="3">Halocarboxylic acid halidohydrolase</fullName>
    </alternativeName>
    <alternativeName>
        <fullName evidence="3">L-2-haloacid dehalogenase</fullName>
    </alternativeName>
</protein>
<dbReference type="SFLD" id="SFLDG01135">
    <property type="entry name" value="C1.5.6:_HAD__Beta-PGM__Phospha"/>
    <property type="match status" value="1"/>
</dbReference>
<evidence type="ECO:0000256" key="3">
    <source>
        <dbReference type="RuleBase" id="RU368077"/>
    </source>
</evidence>
<dbReference type="EC" id="3.8.1.2" evidence="3"/>
<proteinExistence type="inferred from homology"/>
<dbReference type="RefSeq" id="WP_153546284.1">
    <property type="nucleotide sequence ID" value="NZ_WIXK01000003.1"/>
</dbReference>
<dbReference type="GO" id="GO:0018784">
    <property type="term" value="F:(S)-2-haloacid dehalogenase activity"/>
    <property type="evidence" value="ECO:0007669"/>
    <property type="project" value="UniProtKB-UniRule"/>
</dbReference>
<evidence type="ECO:0000313" key="5">
    <source>
        <dbReference type="Proteomes" id="UP000436694"/>
    </source>
</evidence>